<accession>A0A4C1T834</accession>
<dbReference type="EMBL" id="BGZK01004736">
    <property type="protein sequence ID" value="GBP10653.1"/>
    <property type="molecule type" value="Genomic_DNA"/>
</dbReference>
<name>A0A4C1T834_EUMVA</name>
<sequence length="101" mass="11751">MLPAVQAAPVAINNQQLLITNRQHMVMLQRQPIMVGELVMLKPHKQHTNSRPHTEHTLLRRKLLHNLNGTPLRMQHPKLVGVKMDMLHRQLPYPLLLLPFQ</sequence>
<dbReference type="Proteomes" id="UP000299102">
    <property type="component" value="Unassembled WGS sequence"/>
</dbReference>
<keyword evidence="2" id="KW-1185">Reference proteome</keyword>
<organism evidence="1 2">
    <name type="scientific">Eumeta variegata</name>
    <name type="common">Bagworm moth</name>
    <name type="synonym">Eumeta japonica</name>
    <dbReference type="NCBI Taxonomy" id="151549"/>
    <lineage>
        <taxon>Eukaryota</taxon>
        <taxon>Metazoa</taxon>
        <taxon>Ecdysozoa</taxon>
        <taxon>Arthropoda</taxon>
        <taxon>Hexapoda</taxon>
        <taxon>Insecta</taxon>
        <taxon>Pterygota</taxon>
        <taxon>Neoptera</taxon>
        <taxon>Endopterygota</taxon>
        <taxon>Lepidoptera</taxon>
        <taxon>Glossata</taxon>
        <taxon>Ditrysia</taxon>
        <taxon>Tineoidea</taxon>
        <taxon>Psychidae</taxon>
        <taxon>Oiketicinae</taxon>
        <taxon>Eumeta</taxon>
    </lineage>
</organism>
<evidence type="ECO:0000313" key="2">
    <source>
        <dbReference type="Proteomes" id="UP000299102"/>
    </source>
</evidence>
<protein>
    <submittedName>
        <fullName evidence="1">Uncharacterized protein</fullName>
    </submittedName>
</protein>
<dbReference type="AlphaFoldDB" id="A0A4C1T834"/>
<reference evidence="1 2" key="1">
    <citation type="journal article" date="2019" name="Commun. Biol.">
        <title>The bagworm genome reveals a unique fibroin gene that provides high tensile strength.</title>
        <authorList>
            <person name="Kono N."/>
            <person name="Nakamura H."/>
            <person name="Ohtoshi R."/>
            <person name="Tomita M."/>
            <person name="Numata K."/>
            <person name="Arakawa K."/>
        </authorList>
    </citation>
    <scope>NUCLEOTIDE SEQUENCE [LARGE SCALE GENOMIC DNA]</scope>
</reference>
<comment type="caution">
    <text evidence="1">The sequence shown here is derived from an EMBL/GenBank/DDBJ whole genome shotgun (WGS) entry which is preliminary data.</text>
</comment>
<evidence type="ECO:0000313" key="1">
    <source>
        <dbReference type="EMBL" id="GBP10653.1"/>
    </source>
</evidence>
<proteinExistence type="predicted"/>
<gene>
    <name evidence="1" type="ORF">EVAR_72285_1</name>
</gene>